<dbReference type="OrthoDB" id="45555at2"/>
<proteinExistence type="predicted"/>
<dbReference type="CDD" id="cd21140">
    <property type="entry name" value="Cas6_I-like"/>
    <property type="match status" value="1"/>
</dbReference>
<dbReference type="GO" id="GO:0051607">
    <property type="term" value="P:defense response to virus"/>
    <property type="evidence" value="ECO:0007669"/>
    <property type="project" value="UniProtKB-KW"/>
</dbReference>
<evidence type="ECO:0000313" key="4">
    <source>
        <dbReference type="Proteomes" id="UP000288669"/>
    </source>
</evidence>
<protein>
    <submittedName>
        <fullName evidence="3">CRISPR-associated endoribonuclease Cas6</fullName>
    </submittedName>
</protein>
<reference evidence="3 4" key="1">
    <citation type="submission" date="2017-05" db="EMBL/GenBank/DDBJ databases">
        <title>Vagococcus spp. assemblies.</title>
        <authorList>
            <person name="Gulvik C.A."/>
        </authorList>
    </citation>
    <scope>NUCLEOTIDE SEQUENCE [LARGE SCALE GENOMIC DNA]</scope>
    <source>
        <strain evidence="3 4">DSM 24756</strain>
    </source>
</reference>
<dbReference type="PANTHER" id="PTHR36984">
    <property type="entry name" value="CRISPR-ASSOCIATED ENDORIBONUCLEASE CAS6 1"/>
    <property type="match status" value="1"/>
</dbReference>
<name>A0A430AKK0_9ENTE</name>
<organism evidence="3 4">
    <name type="scientific">Vagococcus entomophilus</name>
    <dbReference type="NCBI Taxonomy" id="1160095"/>
    <lineage>
        <taxon>Bacteria</taxon>
        <taxon>Bacillati</taxon>
        <taxon>Bacillota</taxon>
        <taxon>Bacilli</taxon>
        <taxon>Lactobacillales</taxon>
        <taxon>Enterococcaceae</taxon>
        <taxon>Vagococcus</taxon>
    </lineage>
</organism>
<evidence type="ECO:0000256" key="1">
    <source>
        <dbReference type="ARBA" id="ARBA00023118"/>
    </source>
</evidence>
<dbReference type="PANTHER" id="PTHR36984:SF3">
    <property type="entry name" value="CRISPR-ASSOCIATED ENDORIBONUCLEASE CAS6"/>
    <property type="match status" value="1"/>
</dbReference>
<keyword evidence="4" id="KW-1185">Reference proteome</keyword>
<dbReference type="Gene3D" id="3.30.70.1900">
    <property type="match status" value="1"/>
</dbReference>
<dbReference type="Proteomes" id="UP000288669">
    <property type="component" value="Unassembled WGS sequence"/>
</dbReference>
<dbReference type="EMBL" id="NGJZ01000001">
    <property type="protein sequence ID" value="RSU08642.1"/>
    <property type="molecule type" value="Genomic_DNA"/>
</dbReference>
<dbReference type="Pfam" id="PF01881">
    <property type="entry name" value="Cas_Cas6_C"/>
    <property type="match status" value="1"/>
</dbReference>
<dbReference type="RefSeq" id="WP_126823436.1">
    <property type="nucleotide sequence ID" value="NZ_JBHLWU010000001.1"/>
</dbReference>
<dbReference type="Gene3D" id="3.30.70.1890">
    <property type="match status" value="1"/>
</dbReference>
<gene>
    <name evidence="3" type="ORF">CBF30_05290</name>
</gene>
<dbReference type="AlphaFoldDB" id="A0A430AKK0"/>
<evidence type="ECO:0000259" key="2">
    <source>
        <dbReference type="Pfam" id="PF01881"/>
    </source>
</evidence>
<comment type="caution">
    <text evidence="3">The sequence shown here is derived from an EMBL/GenBank/DDBJ whole genome shotgun (WGS) entry which is preliminary data.</text>
</comment>
<sequence length="241" mass="27898">MRLKIICSLDHEEIPQDFRRKVLSLFKKSLSNTNHEFFQALFGTNKQKNYTWSTFFPQAVFKQECIIIPEKKFILNFSTGDAEIGLNFYNAFCRLKGKKVAFSTGNTLCIQTIQMVHASSIKQNLATFRILSPIIARNHNRETKKDWFYSINDLEMFQHVLKENLGYRLSAKYGEYVQNDIENLVFEPIQMKRTVVKHYDKFLESSIGLLKVNGKPYLLNEIRDNGLGSLCGSGFGMLEIV</sequence>
<accession>A0A430AKK0</accession>
<dbReference type="InterPro" id="IPR049435">
    <property type="entry name" value="Cas_Cas6_C"/>
</dbReference>
<feature type="domain" description="CRISPR associated protein Cas6 C-terminal" evidence="2">
    <location>
        <begin position="121"/>
        <end position="240"/>
    </location>
</feature>
<dbReference type="NCBIfam" id="TIGR01877">
    <property type="entry name" value="cas_cas6"/>
    <property type="match status" value="1"/>
</dbReference>
<keyword evidence="1" id="KW-0051">Antiviral defense</keyword>
<evidence type="ECO:0000313" key="3">
    <source>
        <dbReference type="EMBL" id="RSU08642.1"/>
    </source>
</evidence>
<dbReference type="GO" id="GO:0016788">
    <property type="term" value="F:hydrolase activity, acting on ester bonds"/>
    <property type="evidence" value="ECO:0007669"/>
    <property type="project" value="InterPro"/>
</dbReference>
<dbReference type="InterPro" id="IPR010156">
    <property type="entry name" value="CRISPR-assoc_prot_Cas6"/>
</dbReference>
<dbReference type="InterPro" id="IPR045747">
    <property type="entry name" value="CRISPR-assoc_prot_Cas6_N_sf"/>
</dbReference>